<keyword evidence="4" id="KW-1015">Disulfide bond</keyword>
<feature type="domain" description="Ig-like" evidence="9">
    <location>
        <begin position="161"/>
        <end position="266"/>
    </location>
</feature>
<keyword evidence="5" id="KW-0325">Glycoprotein</keyword>
<evidence type="ECO:0000256" key="8">
    <source>
        <dbReference type="SAM" id="SignalP"/>
    </source>
</evidence>
<dbReference type="PANTHER" id="PTHR11640:SF31">
    <property type="entry name" value="IRREGULAR CHIASM C-ROUGHEST PROTEIN-RELATED"/>
    <property type="match status" value="1"/>
</dbReference>
<dbReference type="InterPro" id="IPR003599">
    <property type="entry name" value="Ig_sub"/>
</dbReference>
<keyword evidence="7" id="KW-1133">Transmembrane helix</keyword>
<reference evidence="11" key="1">
    <citation type="journal article" date="2015" name="Elife">
        <title>Stem cells and fluid flow drive cyst formation in an invertebrate excretory organ.</title>
        <authorList>
            <person name="Thi-Kim Vu H."/>
            <person name="Rink J.C."/>
            <person name="McKinney S.A."/>
            <person name="McClain M."/>
            <person name="Lakshmanaperumal N."/>
            <person name="Alexander R."/>
            <person name="Sanchez Alvarado A."/>
        </authorList>
    </citation>
    <scope>NUCLEOTIDE SEQUENCE</scope>
</reference>
<dbReference type="InterPro" id="IPR036116">
    <property type="entry name" value="FN3_sf"/>
</dbReference>
<keyword evidence="2" id="KW-0677">Repeat</keyword>
<dbReference type="InterPro" id="IPR013151">
    <property type="entry name" value="Immunoglobulin_dom"/>
</dbReference>
<protein>
    <submittedName>
        <fullName evidence="11">NPHS1-1</fullName>
    </submittedName>
</protein>
<dbReference type="OrthoDB" id="10028801at2759"/>
<dbReference type="PANTHER" id="PTHR11640">
    <property type="entry name" value="NEPHRIN"/>
    <property type="match status" value="1"/>
</dbReference>
<feature type="domain" description="Ig-like" evidence="9">
    <location>
        <begin position="389"/>
        <end position="507"/>
    </location>
</feature>
<dbReference type="SUPFAM" id="SSF49265">
    <property type="entry name" value="Fibronectin type III"/>
    <property type="match status" value="1"/>
</dbReference>
<dbReference type="GO" id="GO:0098609">
    <property type="term" value="P:cell-cell adhesion"/>
    <property type="evidence" value="ECO:0007669"/>
    <property type="project" value="TreeGrafter"/>
</dbReference>
<comment type="subcellular location">
    <subcellularLocation>
        <location evidence="1">Membrane</location>
        <topology evidence="1">Single-pass type I membrane protein</topology>
    </subcellularLocation>
</comment>
<evidence type="ECO:0000256" key="7">
    <source>
        <dbReference type="SAM" id="Phobius"/>
    </source>
</evidence>
<dbReference type="GO" id="GO:0005886">
    <property type="term" value="C:plasma membrane"/>
    <property type="evidence" value="ECO:0007669"/>
    <property type="project" value="TreeGrafter"/>
</dbReference>
<dbReference type="InterPro" id="IPR013783">
    <property type="entry name" value="Ig-like_fold"/>
</dbReference>
<dbReference type="InterPro" id="IPR051275">
    <property type="entry name" value="Cell_adhesion_signaling"/>
</dbReference>
<feature type="domain" description="Ig-like" evidence="9">
    <location>
        <begin position="971"/>
        <end position="1081"/>
    </location>
</feature>
<dbReference type="SUPFAM" id="SSF48726">
    <property type="entry name" value="Immunoglobulin"/>
    <property type="match status" value="6"/>
</dbReference>
<dbReference type="Pfam" id="PF00047">
    <property type="entry name" value="ig"/>
    <property type="match status" value="1"/>
</dbReference>
<evidence type="ECO:0000256" key="2">
    <source>
        <dbReference type="ARBA" id="ARBA00022737"/>
    </source>
</evidence>
<evidence type="ECO:0000259" key="10">
    <source>
        <dbReference type="PROSITE" id="PS50853"/>
    </source>
</evidence>
<dbReference type="CDD" id="cd00063">
    <property type="entry name" value="FN3"/>
    <property type="match status" value="1"/>
</dbReference>
<dbReference type="InterPro" id="IPR003961">
    <property type="entry name" value="FN3_dom"/>
</dbReference>
<feature type="domain" description="Ig-like" evidence="9">
    <location>
        <begin position="58"/>
        <end position="153"/>
    </location>
</feature>
<feature type="transmembrane region" description="Helical" evidence="7">
    <location>
        <begin position="1221"/>
        <end position="1246"/>
    </location>
</feature>
<proteinExistence type="evidence at transcript level"/>
<dbReference type="SMART" id="SM00408">
    <property type="entry name" value="IGc2"/>
    <property type="match status" value="3"/>
</dbReference>
<sequence length="1621" mass="184009">MLNFWMICVFVLSNTFINRIEFVLCQDPFNVDDLDAAESISLSQSSTCTEKDDIHRIQCFRELPSPKYDVLEGKDVLMGCRVAHQQGKLQWAFKGKMLGFDRNIPTYPRMRMTGNAVIGDHSLFIENVKVSDSGNYECQLSPAASQPPRRRMTKLTVLKVPSTPIIYQNGQSNKQNISVSIKKDEFDSNINLTCVSLNGNPVPTFEWSVNRSPLKHGFKFRGNKVSIETINDTANSLSMKSSQIMNGDIVTCGVENNATRKMFNLTERIIKTQMRVFKRILPGKIVIKEVSDIEKTVYVTEGHQLQLSCVCNNPGDPPIDLKWNINEDDLMIAQDKILSVKSEHFSQNTFRMSNISRKWHRKELYCSGSQDNYAIPSSATVLILVNYPPSKIEMEAISIKTNVSLHNPSTVYCKEGQKVKLSCTSDNFFTDNVRILWFIKSSEESDWKPITTSFEKTVFTSDGRLKYITSSLEVPPSFVDKDISSHILSRLLSQVVCIVKSTEFNIEIRRQLKIELFEEPSVPVLTLNNLSKPQILTNGESAKLKCTVTGGHPTPQLRLLDERDREMKSSNLHEIGITRLEYNIEVKPRDNEKKFRCIVSYNNVMDFESASSELMALQVANPPKQLHMKIISSMDNLIANQNFEMQCHTDSSFPEAKIEWWWHHSCKSSHTLGIRSTSKDVRSLCQSEILNEPQNINYQKSTQSTFTSINVKLTPEFDLSFIECMIIPHEKWITINKVLSKLIKIRVRYPPQFLNVHKLPNDVQTFVVEKGNNFSIAIKSIAHPSINGYTWLVNKQPMEKKIHIDTSVDKFSIVNAQPEMMANYSLLVENNLGKAAFDFFLNITYGPTLLGASQETIKVNPQMEHNHKAMIMCSAQANPSREQLTVEWIREISKILDQEELLDILKGQQKFISSDPIRCTNTHQWNKGKVNVNCISFGDVEIVTTMQIMPIDYRFIGSYRCIIKNSDKRPPAIKTIKLVYPTRPNPVKNFRKSEFAAQIFGKSELFCYFIGFPVPTVKWMTFYKNESLDNPVKYFTSVAQTEPGYFKAVLAISDTNESDLGKYICVAGNQYGESSHVVILNKPRSPTQPINFTVINVTETSVSVGWILRFNGGSKQQIKLYWRLRDTVVNGDYQNANIFEDEEKDVQFFTIYNLYRNREYEISIISVNEYSPSAGIPKPIIIKTMNYVDPDPDSIHIQNDSKRGFNKQLEKRIEPVESNNFLIIILLATVGVLLLTIKIGLIVYFVRKRKLKHRKSREKLSSPPTHQRMDTVGFISNDDSIEMRPPSLVRSGIESNLYAQSISDHMSQNGSDTGLKLNYYKTHSDDQFSSPFLGPELDLVASVRGRNNYDINALSPNFHPGYIQFAESSSMTSAQDPYIKGYYTQRPYYNSQTPSHGVIRKSSHSSNDTVTLPQYPISSSYQKRMDKVCFPQSAVSISTNSGDSNCSQSPPRKYIGYSPMVNQSGAPSTVEEYLSSGNSASESHRFGINGSDEYFTSPMSSFRLNQGLDSMSNKDFYSQLCSTNQQNQESAQEFAIQRIMYGNDVSAITPYRAYNDHQRLSTSSDNEHLLKPPLDFSGIESNNSNNIQSPMADAHKLSYVDLIAHSSPSVIRFTGPISENL</sequence>
<feature type="domain" description="Ig-like" evidence="9">
    <location>
        <begin position="520"/>
        <end position="613"/>
    </location>
</feature>
<dbReference type="GO" id="GO:0005911">
    <property type="term" value="C:cell-cell junction"/>
    <property type="evidence" value="ECO:0007669"/>
    <property type="project" value="TreeGrafter"/>
</dbReference>
<dbReference type="PROSITE" id="PS50853">
    <property type="entry name" value="FN3"/>
    <property type="match status" value="1"/>
</dbReference>
<dbReference type="InterPro" id="IPR003598">
    <property type="entry name" value="Ig_sub2"/>
</dbReference>
<evidence type="ECO:0000259" key="9">
    <source>
        <dbReference type="PROSITE" id="PS50835"/>
    </source>
</evidence>
<evidence type="ECO:0000256" key="1">
    <source>
        <dbReference type="ARBA" id="ARBA00004479"/>
    </source>
</evidence>
<name>A0A0H3YFQ1_SCHMD</name>
<evidence type="ECO:0000256" key="4">
    <source>
        <dbReference type="ARBA" id="ARBA00023157"/>
    </source>
</evidence>
<organism evidence="11">
    <name type="scientific">Schmidtea mediterranea</name>
    <name type="common">Freshwater planarian flatworm</name>
    <dbReference type="NCBI Taxonomy" id="79327"/>
    <lineage>
        <taxon>Eukaryota</taxon>
        <taxon>Metazoa</taxon>
        <taxon>Spiralia</taxon>
        <taxon>Lophotrochozoa</taxon>
        <taxon>Platyhelminthes</taxon>
        <taxon>Rhabditophora</taxon>
        <taxon>Seriata</taxon>
        <taxon>Tricladida</taxon>
        <taxon>Continenticola</taxon>
        <taxon>Geoplanoidea</taxon>
        <taxon>Dugesiidae</taxon>
        <taxon>Schmidtea</taxon>
    </lineage>
</organism>
<gene>
    <name evidence="11" type="primary">NPHS1-1</name>
</gene>
<dbReference type="Pfam" id="PF07679">
    <property type="entry name" value="I-set"/>
    <property type="match status" value="1"/>
</dbReference>
<feature type="chain" id="PRO_5005204065" evidence="8">
    <location>
        <begin position="26"/>
        <end position="1621"/>
    </location>
</feature>
<dbReference type="Gene3D" id="2.60.40.10">
    <property type="entry name" value="Immunoglobulins"/>
    <property type="match status" value="8"/>
</dbReference>
<feature type="domain" description="Ig-like" evidence="9">
    <location>
        <begin position="282"/>
        <end position="382"/>
    </location>
</feature>
<dbReference type="SMART" id="SM00409">
    <property type="entry name" value="IG"/>
    <property type="match status" value="5"/>
</dbReference>
<keyword evidence="3 7" id="KW-0472">Membrane</keyword>
<accession>A0A0H3YFQ1</accession>
<dbReference type="InterPro" id="IPR036179">
    <property type="entry name" value="Ig-like_dom_sf"/>
</dbReference>
<evidence type="ECO:0000256" key="3">
    <source>
        <dbReference type="ARBA" id="ARBA00023136"/>
    </source>
</evidence>
<evidence type="ECO:0000256" key="5">
    <source>
        <dbReference type="ARBA" id="ARBA00023180"/>
    </source>
</evidence>
<keyword evidence="6" id="KW-0393">Immunoglobulin domain</keyword>
<keyword evidence="8" id="KW-0732">Signal</keyword>
<feature type="signal peptide" evidence="8">
    <location>
        <begin position="1"/>
        <end position="25"/>
    </location>
</feature>
<keyword evidence="7" id="KW-0812">Transmembrane</keyword>
<dbReference type="GO" id="GO:0050839">
    <property type="term" value="F:cell adhesion molecule binding"/>
    <property type="evidence" value="ECO:0007669"/>
    <property type="project" value="TreeGrafter"/>
</dbReference>
<dbReference type="EMBL" id="KT163767">
    <property type="protein sequence ID" value="AKN21717.1"/>
    <property type="molecule type" value="mRNA"/>
</dbReference>
<feature type="domain" description="Fibronectin type-III" evidence="10">
    <location>
        <begin position="1088"/>
        <end position="1191"/>
    </location>
</feature>
<evidence type="ECO:0000313" key="11">
    <source>
        <dbReference type="EMBL" id="AKN21717.1"/>
    </source>
</evidence>
<dbReference type="InterPro" id="IPR013098">
    <property type="entry name" value="Ig_I-set"/>
</dbReference>
<dbReference type="PROSITE" id="PS50835">
    <property type="entry name" value="IG_LIKE"/>
    <property type="match status" value="6"/>
</dbReference>
<dbReference type="SMART" id="SM00060">
    <property type="entry name" value="FN3"/>
    <property type="match status" value="1"/>
</dbReference>
<evidence type="ECO:0000256" key="6">
    <source>
        <dbReference type="ARBA" id="ARBA00023319"/>
    </source>
</evidence>
<dbReference type="InterPro" id="IPR007110">
    <property type="entry name" value="Ig-like_dom"/>
</dbReference>